<dbReference type="AlphaFoldDB" id="A0A366Y143"/>
<dbReference type="PROSITE" id="PS51257">
    <property type="entry name" value="PROKAR_LIPOPROTEIN"/>
    <property type="match status" value="1"/>
</dbReference>
<proteinExistence type="predicted"/>
<feature type="region of interest" description="Disordered" evidence="1">
    <location>
        <begin position="300"/>
        <end position="326"/>
    </location>
</feature>
<feature type="region of interest" description="Disordered" evidence="1">
    <location>
        <begin position="606"/>
        <end position="651"/>
    </location>
</feature>
<evidence type="ECO:0000256" key="2">
    <source>
        <dbReference type="SAM" id="SignalP"/>
    </source>
</evidence>
<dbReference type="Proteomes" id="UP000253314">
    <property type="component" value="Unassembled WGS sequence"/>
</dbReference>
<protein>
    <submittedName>
        <fullName evidence="3">Dockerin type 1</fullName>
    </submittedName>
</protein>
<feature type="compositionally biased region" description="Polar residues" evidence="1">
    <location>
        <begin position="306"/>
        <end position="324"/>
    </location>
</feature>
<evidence type="ECO:0000313" key="4">
    <source>
        <dbReference type="Proteomes" id="UP000253314"/>
    </source>
</evidence>
<feature type="compositionally biased region" description="Low complexity" evidence="1">
    <location>
        <begin position="628"/>
        <end position="638"/>
    </location>
</feature>
<keyword evidence="4" id="KW-1185">Reference proteome</keyword>
<reference evidence="3 4" key="1">
    <citation type="submission" date="2018-07" db="EMBL/GenBank/DDBJ databases">
        <title>Lottiidibacillus patelloidae gen. nov., sp. nov., isolated from the intestinal tract of a marine limpet and the reclassification of B. taeanensis BH030017T, B. algicola KMM 3737T and B. hwajinpoensis SW-72T as genus Lottiidibacillus.</title>
        <authorList>
            <person name="Liu R."/>
            <person name="Huang Z."/>
        </authorList>
    </citation>
    <scope>NUCLEOTIDE SEQUENCE [LARGE SCALE GENOMIC DNA]</scope>
    <source>
        <strain evidence="3 4">BH030017</strain>
    </source>
</reference>
<name>A0A366Y143_9BACI</name>
<dbReference type="OrthoDB" id="9812829at2"/>
<accession>A0A366Y143</accession>
<keyword evidence="2" id="KW-0732">Signal</keyword>
<dbReference type="RefSeq" id="WP_113805422.1">
    <property type="nucleotide sequence ID" value="NZ_QOCW01000006.1"/>
</dbReference>
<sequence>MKRKTKYSKAAAALLCSTMLFACSPDAESVKENSTQTETVNTETVEEISSEISQKVTYNEEDYDSSWEDKNPTVIELTGSSANVNSSAAVIVSNSTITIKAAGVYALSGELENGQVVIDAEDKGTVQLVLNGAEINSSESSAIYVKNAQKTILTLAEGTENTVSDGTQYVNTDSEDEPNAAVFSKDDLTINGSGQLTVQGNYNNGITSKDELRMMEGTINITAVDDGVLGRDFVALKEGKVTIDAGGDGMKSSNDEDASKGFIMLEGGSMNITASSDGMQAETSLYAVGGSYDITSGGGSPDSIANRGNQRGSWTNETTAVSDTDSGKGLKAAGELAILGGTFTIDAADDALHSNDTLTIGGGEFTIASGDDGIHADALIETAGGNITITKSYEGIESQQITIAAGTINVTASDDGINVGGGNDGSGMDMMSSGSGTLTINGGNVTVNASGDGLDSNGSIYMTDGTVIVNGPTDNGNGPLDYDGTFEISGGLIIAAGSAGMAQAASEQSTQSSILMTYPQTQEAGTLVYLEDSEGNTVAAFTPAKSYQSVFISSPNLKKDTDYTLYSGGSFSGSSTNGLSTEGEYTNGTKLIDFTITDSVTWLNESGVTTGRSSGPGGNFQGGGQRPEGGSPEGFSGERPARPEQGSMMQQ</sequence>
<feature type="chain" id="PRO_5039304408" evidence="2">
    <location>
        <begin position="23"/>
        <end position="651"/>
    </location>
</feature>
<evidence type="ECO:0000313" key="3">
    <source>
        <dbReference type="EMBL" id="RBW70133.1"/>
    </source>
</evidence>
<comment type="caution">
    <text evidence="3">The sequence shown here is derived from an EMBL/GenBank/DDBJ whole genome shotgun (WGS) entry which is preliminary data.</text>
</comment>
<feature type="compositionally biased region" description="Gly residues" evidence="1">
    <location>
        <begin position="614"/>
        <end position="627"/>
    </location>
</feature>
<feature type="signal peptide" evidence="2">
    <location>
        <begin position="1"/>
        <end position="22"/>
    </location>
</feature>
<dbReference type="EMBL" id="QOCW01000006">
    <property type="protein sequence ID" value="RBW70133.1"/>
    <property type="molecule type" value="Genomic_DNA"/>
</dbReference>
<dbReference type="Pfam" id="PF14262">
    <property type="entry name" value="Cthe_2159"/>
    <property type="match status" value="1"/>
</dbReference>
<evidence type="ECO:0000256" key="1">
    <source>
        <dbReference type="SAM" id="MobiDB-lite"/>
    </source>
</evidence>
<organism evidence="3 4">
    <name type="scientific">Bacillus taeanensis</name>
    <dbReference type="NCBI Taxonomy" id="273032"/>
    <lineage>
        <taxon>Bacteria</taxon>
        <taxon>Bacillati</taxon>
        <taxon>Bacillota</taxon>
        <taxon>Bacilli</taxon>
        <taxon>Bacillales</taxon>
        <taxon>Bacillaceae</taxon>
        <taxon>Bacillus</taxon>
    </lineage>
</organism>
<dbReference type="InterPro" id="IPR025584">
    <property type="entry name" value="Cthe_2159"/>
</dbReference>
<gene>
    <name evidence="3" type="ORF">DS031_08050</name>
</gene>